<keyword evidence="1" id="KW-0472">Membrane</keyword>
<feature type="transmembrane region" description="Helical" evidence="1">
    <location>
        <begin position="101"/>
        <end position="119"/>
    </location>
</feature>
<dbReference type="EMBL" id="JABBFV010000005">
    <property type="protein sequence ID" value="NML10214.1"/>
    <property type="molecule type" value="Genomic_DNA"/>
</dbReference>
<feature type="transmembrane region" description="Helical" evidence="1">
    <location>
        <begin position="52"/>
        <end position="69"/>
    </location>
</feature>
<dbReference type="Proteomes" id="UP000519023">
    <property type="component" value="Unassembled WGS sequence"/>
</dbReference>
<dbReference type="RefSeq" id="WP_169572417.1">
    <property type="nucleotide sequence ID" value="NZ_JABBFV010000005.1"/>
</dbReference>
<evidence type="ECO:0000256" key="1">
    <source>
        <dbReference type="SAM" id="Phobius"/>
    </source>
</evidence>
<gene>
    <name evidence="2" type="ORF">HHL08_08615</name>
</gene>
<protein>
    <submittedName>
        <fullName evidence="2">Uncharacterized protein</fullName>
    </submittedName>
</protein>
<keyword evidence="1" id="KW-0812">Transmembrane</keyword>
<accession>A0A7X9WUM1</accession>
<evidence type="ECO:0000313" key="3">
    <source>
        <dbReference type="Proteomes" id="UP000519023"/>
    </source>
</evidence>
<dbReference type="AlphaFoldDB" id="A0A7X9WUM1"/>
<comment type="caution">
    <text evidence="2">The sequence shown here is derived from an EMBL/GenBank/DDBJ whole genome shotgun (WGS) entry which is preliminary data.</text>
</comment>
<name>A0A7X9WUM1_9SPHN</name>
<evidence type="ECO:0000313" key="2">
    <source>
        <dbReference type="EMBL" id="NML10214.1"/>
    </source>
</evidence>
<proteinExistence type="predicted"/>
<sequence length="163" mass="17232">MRVPTLWLFHAGVVAALQQFAMVVLAVLGFALLSRYDLTGPMLVDRADHVDVSPLLSWACLLLAMNVALTSRRVMARTAARIRHISHGMNPAAPNAVTRELLVRVWLAAIAMAVLTLVAPPHIAVAAADLLGWPVIAAVGWPALMSIGVAGFGAVGFAARQAL</sequence>
<keyword evidence="1" id="KW-1133">Transmembrane helix</keyword>
<feature type="transmembrane region" description="Helical" evidence="1">
    <location>
        <begin position="7"/>
        <end position="32"/>
    </location>
</feature>
<feature type="transmembrane region" description="Helical" evidence="1">
    <location>
        <begin position="131"/>
        <end position="159"/>
    </location>
</feature>
<keyword evidence="3" id="KW-1185">Reference proteome</keyword>
<reference evidence="2 3" key="1">
    <citation type="submission" date="2020-04" db="EMBL/GenBank/DDBJ databases">
        <title>Sphingobium sp. AR-3-1 isolated from Arctic soil.</title>
        <authorList>
            <person name="Dahal R.H."/>
            <person name="Chaudhary D.K."/>
        </authorList>
    </citation>
    <scope>NUCLEOTIDE SEQUENCE [LARGE SCALE GENOMIC DNA]</scope>
    <source>
        <strain evidence="2 3">AR-3-1</strain>
    </source>
</reference>
<organism evidence="2 3">
    <name type="scientific">Sphingobium psychrophilum</name>
    <dbReference type="NCBI Taxonomy" id="2728834"/>
    <lineage>
        <taxon>Bacteria</taxon>
        <taxon>Pseudomonadati</taxon>
        <taxon>Pseudomonadota</taxon>
        <taxon>Alphaproteobacteria</taxon>
        <taxon>Sphingomonadales</taxon>
        <taxon>Sphingomonadaceae</taxon>
        <taxon>Sphingobium</taxon>
    </lineage>
</organism>